<dbReference type="InterPro" id="IPR008271">
    <property type="entry name" value="Ser/Thr_kinase_AS"/>
</dbReference>
<evidence type="ECO:0000256" key="1">
    <source>
        <dbReference type="ARBA" id="ARBA00022679"/>
    </source>
</evidence>
<accession>A0ABW2XKF7</accession>
<dbReference type="Gene3D" id="2.130.10.10">
    <property type="entry name" value="YVTN repeat-like/Quinoprotein amine dehydrogenase"/>
    <property type="match status" value="2"/>
</dbReference>
<sequence length="685" mass="69975">MGPLLAEDPRRIGGYRVLGRLGAGGMGTVYLGRSAAGLPVAIKVIHAGRADEPSFRARFAREVTAARAVSGAFTAPVIDADPDAADPWLVTAYLPGLSLQEAVAQHGPLPVPAVFGLGASLAEALLSVHRAGVVHRDLKPANVMLAPDGPRLIDFGIAHAVGAAVVTRTGHMVGSPGYLPPEQATGGDTGPAGDVFSLGAVLAFAATGEGPFGRGPAEALIYRLVHDAPRLDAVPDPELRALIAACLAKQPEQRPGLDWLLPRFAARSPDVHVLQGTGWLPGPVAAEIAQAERAPAGSGPGRRRVLVAGAAAGTVAVLGGGAALTAWLTRPDDRKPKAAASVPATPVASATATAPPPKAKQVWKHDLGVDPYGGLAAGNGVLVASGDQGRLIALDARTGRERWRHRYGDRGEGAASWRTPVMAGRDLYVGWPETGGPLFAFDAATGRERWRSPVSDDARDPAAGAGRVFAGGRGTAFVAVDAATGAERWRRTLGDLITAAPSVDGRIVFVNTDDAVHALDAASGRPRWKHAMPKGPTGERAEGPVAANGLVYCPGASGELLALDAATGKKRWSFIGGTEVGRPAVSGGTVYVSDGSGNVNALDAATGAVRWRYPTGEDEIGRPALTAGVVCFTAGSQALGVDAASGRAVWRSALSTDVRALTAAGGLCYIGFQDGDVLALAVKGA</sequence>
<evidence type="ECO:0000256" key="2">
    <source>
        <dbReference type="ARBA" id="ARBA00022741"/>
    </source>
</evidence>
<dbReference type="PANTHER" id="PTHR43289">
    <property type="entry name" value="MITOGEN-ACTIVATED PROTEIN KINASE KINASE KINASE 20-RELATED"/>
    <property type="match status" value="1"/>
</dbReference>
<dbReference type="RefSeq" id="WP_165503278.1">
    <property type="nucleotide sequence ID" value="NZ_CAACUY010000329.1"/>
</dbReference>
<proteinExistence type="predicted"/>
<gene>
    <name evidence="8" type="ORF">ACFQZM_17240</name>
</gene>
<dbReference type="Pfam" id="PF13360">
    <property type="entry name" value="PQQ_2"/>
    <property type="match status" value="2"/>
</dbReference>
<keyword evidence="4 5" id="KW-0067">ATP-binding</keyword>
<organism evidence="8 9">
    <name type="scientific">Actinomadura fibrosa</name>
    <dbReference type="NCBI Taxonomy" id="111802"/>
    <lineage>
        <taxon>Bacteria</taxon>
        <taxon>Bacillati</taxon>
        <taxon>Actinomycetota</taxon>
        <taxon>Actinomycetes</taxon>
        <taxon>Streptosporangiales</taxon>
        <taxon>Thermomonosporaceae</taxon>
        <taxon>Actinomadura</taxon>
    </lineage>
</organism>
<dbReference type="Gene3D" id="2.40.10.480">
    <property type="match status" value="1"/>
</dbReference>
<dbReference type="PANTHER" id="PTHR43289:SF34">
    <property type="entry name" value="SERINE_THREONINE-PROTEIN KINASE YBDM-RELATED"/>
    <property type="match status" value="1"/>
</dbReference>
<reference evidence="9" key="1">
    <citation type="journal article" date="2019" name="Int. J. Syst. Evol. Microbiol.">
        <title>The Global Catalogue of Microorganisms (GCM) 10K type strain sequencing project: providing services to taxonomists for standard genome sequencing and annotation.</title>
        <authorList>
            <consortium name="The Broad Institute Genomics Platform"/>
            <consortium name="The Broad Institute Genome Sequencing Center for Infectious Disease"/>
            <person name="Wu L."/>
            <person name="Ma J."/>
        </authorList>
    </citation>
    <scope>NUCLEOTIDE SEQUENCE [LARGE SCALE GENOMIC DNA]</scope>
    <source>
        <strain evidence="9">JCM 9371</strain>
    </source>
</reference>
<keyword evidence="3" id="KW-0418">Kinase</keyword>
<comment type="caution">
    <text evidence="8">The sequence shown here is derived from an EMBL/GenBank/DDBJ whole genome shotgun (WGS) entry which is preliminary data.</text>
</comment>
<keyword evidence="2 5" id="KW-0547">Nucleotide-binding</keyword>
<keyword evidence="9" id="KW-1185">Reference proteome</keyword>
<evidence type="ECO:0000259" key="7">
    <source>
        <dbReference type="PROSITE" id="PS50011"/>
    </source>
</evidence>
<dbReference type="InterPro" id="IPR011009">
    <property type="entry name" value="Kinase-like_dom_sf"/>
</dbReference>
<dbReference type="InterPro" id="IPR018391">
    <property type="entry name" value="PQQ_b-propeller_rpt"/>
</dbReference>
<feature type="binding site" evidence="5">
    <location>
        <position position="43"/>
    </location>
    <ligand>
        <name>ATP</name>
        <dbReference type="ChEBI" id="CHEBI:30616"/>
    </ligand>
</feature>
<evidence type="ECO:0000313" key="9">
    <source>
        <dbReference type="Proteomes" id="UP001597063"/>
    </source>
</evidence>
<dbReference type="Gene3D" id="1.10.510.10">
    <property type="entry name" value="Transferase(Phosphotransferase) domain 1"/>
    <property type="match status" value="1"/>
</dbReference>
<dbReference type="CDD" id="cd14014">
    <property type="entry name" value="STKc_PknB_like"/>
    <property type="match status" value="1"/>
</dbReference>
<feature type="compositionally biased region" description="Low complexity" evidence="6">
    <location>
        <begin position="338"/>
        <end position="353"/>
    </location>
</feature>
<dbReference type="Proteomes" id="UP001597063">
    <property type="component" value="Unassembled WGS sequence"/>
</dbReference>
<dbReference type="Gene3D" id="3.30.200.20">
    <property type="entry name" value="Phosphorylase Kinase, domain 1"/>
    <property type="match status" value="1"/>
</dbReference>
<dbReference type="PROSITE" id="PS00107">
    <property type="entry name" value="PROTEIN_KINASE_ATP"/>
    <property type="match status" value="1"/>
</dbReference>
<protein>
    <submittedName>
        <fullName evidence="8">PQQ-binding-like beta-propeller repeat protein</fullName>
    </submittedName>
</protein>
<dbReference type="SUPFAM" id="SSF50998">
    <property type="entry name" value="Quinoprotein alcohol dehydrogenase-like"/>
    <property type="match status" value="2"/>
</dbReference>
<evidence type="ECO:0000313" key="8">
    <source>
        <dbReference type="EMBL" id="MFD0686247.1"/>
    </source>
</evidence>
<dbReference type="InterPro" id="IPR015943">
    <property type="entry name" value="WD40/YVTN_repeat-like_dom_sf"/>
</dbReference>
<evidence type="ECO:0000256" key="3">
    <source>
        <dbReference type="ARBA" id="ARBA00022777"/>
    </source>
</evidence>
<dbReference type="InterPro" id="IPR002372">
    <property type="entry name" value="PQQ_rpt_dom"/>
</dbReference>
<dbReference type="SMART" id="SM00220">
    <property type="entry name" value="S_TKc"/>
    <property type="match status" value="1"/>
</dbReference>
<dbReference type="InterPro" id="IPR011047">
    <property type="entry name" value="Quinoprotein_ADH-like_sf"/>
</dbReference>
<evidence type="ECO:0000256" key="6">
    <source>
        <dbReference type="SAM" id="MobiDB-lite"/>
    </source>
</evidence>
<dbReference type="PROSITE" id="PS50011">
    <property type="entry name" value="PROTEIN_KINASE_DOM"/>
    <property type="match status" value="1"/>
</dbReference>
<dbReference type="SMART" id="SM00564">
    <property type="entry name" value="PQQ"/>
    <property type="match status" value="6"/>
</dbReference>
<dbReference type="SUPFAM" id="SSF56112">
    <property type="entry name" value="Protein kinase-like (PK-like)"/>
    <property type="match status" value="1"/>
</dbReference>
<feature type="domain" description="Protein kinase" evidence="7">
    <location>
        <begin position="15"/>
        <end position="271"/>
    </location>
</feature>
<dbReference type="InterPro" id="IPR000719">
    <property type="entry name" value="Prot_kinase_dom"/>
</dbReference>
<evidence type="ECO:0000256" key="5">
    <source>
        <dbReference type="PROSITE-ProRule" id="PRU10141"/>
    </source>
</evidence>
<feature type="region of interest" description="Disordered" evidence="6">
    <location>
        <begin position="333"/>
        <end position="358"/>
    </location>
</feature>
<name>A0ABW2XKF7_9ACTN</name>
<dbReference type="InterPro" id="IPR017441">
    <property type="entry name" value="Protein_kinase_ATP_BS"/>
</dbReference>
<dbReference type="Pfam" id="PF00069">
    <property type="entry name" value="Pkinase"/>
    <property type="match status" value="1"/>
</dbReference>
<evidence type="ECO:0000256" key="4">
    <source>
        <dbReference type="ARBA" id="ARBA00022840"/>
    </source>
</evidence>
<dbReference type="EMBL" id="JBHTGP010000008">
    <property type="protein sequence ID" value="MFD0686247.1"/>
    <property type="molecule type" value="Genomic_DNA"/>
</dbReference>
<dbReference type="PROSITE" id="PS00108">
    <property type="entry name" value="PROTEIN_KINASE_ST"/>
    <property type="match status" value="1"/>
</dbReference>
<keyword evidence="1" id="KW-0808">Transferase</keyword>